<name>A0A919NPH6_9ACTN</name>
<sequence length="78" mass="8772">MLLADRLRLPFAILADPSLILRDVLKLPTFDADGTALYRRLTMVIAGGAVEHVFHPIPEPERHAGEVVEWLRSQPEET</sequence>
<organism evidence="1 2">
    <name type="scientific">Paractinoplanes tereljensis</name>
    <dbReference type="NCBI Taxonomy" id="571912"/>
    <lineage>
        <taxon>Bacteria</taxon>
        <taxon>Bacillati</taxon>
        <taxon>Actinomycetota</taxon>
        <taxon>Actinomycetes</taxon>
        <taxon>Micromonosporales</taxon>
        <taxon>Micromonosporaceae</taxon>
        <taxon>Paractinoplanes</taxon>
    </lineage>
</organism>
<keyword evidence="2" id="KW-1185">Reference proteome</keyword>
<proteinExistence type="predicted"/>
<dbReference type="RefSeq" id="WP_354262643.1">
    <property type="nucleotide sequence ID" value="NZ_JBEPKC010000001.1"/>
</dbReference>
<dbReference type="SUPFAM" id="SSF52833">
    <property type="entry name" value="Thioredoxin-like"/>
    <property type="match status" value="1"/>
</dbReference>
<accession>A0A919NPH6</accession>
<reference evidence="1" key="1">
    <citation type="submission" date="2021-01" db="EMBL/GenBank/DDBJ databases">
        <title>Whole genome shotgun sequence of Actinoplanes tereljensis NBRC 105297.</title>
        <authorList>
            <person name="Komaki H."/>
            <person name="Tamura T."/>
        </authorList>
    </citation>
    <scope>NUCLEOTIDE SEQUENCE</scope>
    <source>
        <strain evidence="1">NBRC 105297</strain>
    </source>
</reference>
<comment type="caution">
    <text evidence="1">The sequence shown here is derived from an EMBL/GenBank/DDBJ whole genome shotgun (WGS) entry which is preliminary data.</text>
</comment>
<dbReference type="Proteomes" id="UP000623608">
    <property type="component" value="Unassembled WGS sequence"/>
</dbReference>
<protein>
    <recommendedName>
        <fullName evidence="3">Redoxin domain-containing protein</fullName>
    </recommendedName>
</protein>
<gene>
    <name evidence="1" type="ORF">Ate02nite_54040</name>
</gene>
<dbReference type="AlphaFoldDB" id="A0A919NPH6"/>
<evidence type="ECO:0008006" key="3">
    <source>
        <dbReference type="Google" id="ProtNLM"/>
    </source>
</evidence>
<dbReference type="InterPro" id="IPR036249">
    <property type="entry name" value="Thioredoxin-like_sf"/>
</dbReference>
<dbReference type="EMBL" id="BOMY01000034">
    <property type="protein sequence ID" value="GIF22674.1"/>
    <property type="molecule type" value="Genomic_DNA"/>
</dbReference>
<evidence type="ECO:0000313" key="2">
    <source>
        <dbReference type="Proteomes" id="UP000623608"/>
    </source>
</evidence>
<evidence type="ECO:0000313" key="1">
    <source>
        <dbReference type="EMBL" id="GIF22674.1"/>
    </source>
</evidence>